<evidence type="ECO:0000313" key="2">
    <source>
        <dbReference type="EMBL" id="GLS20725.1"/>
    </source>
</evidence>
<accession>A0ABQ6CP89</accession>
<protein>
    <submittedName>
        <fullName evidence="2">Metallophosphoesterase</fullName>
    </submittedName>
</protein>
<dbReference type="InterPro" id="IPR004843">
    <property type="entry name" value="Calcineurin-like_PHP"/>
</dbReference>
<dbReference type="InterPro" id="IPR029052">
    <property type="entry name" value="Metallo-depent_PP-like"/>
</dbReference>
<reference evidence="3" key="1">
    <citation type="journal article" date="2019" name="Int. J. Syst. Evol. Microbiol.">
        <title>The Global Catalogue of Microorganisms (GCM) 10K type strain sequencing project: providing services to taxonomists for standard genome sequencing and annotation.</title>
        <authorList>
            <consortium name="The Broad Institute Genomics Platform"/>
            <consortium name="The Broad Institute Genome Sequencing Center for Infectious Disease"/>
            <person name="Wu L."/>
            <person name="Ma J."/>
        </authorList>
    </citation>
    <scope>NUCLEOTIDE SEQUENCE [LARGE SCALE GENOMIC DNA]</scope>
    <source>
        <strain evidence="3">NBRC 101365</strain>
    </source>
</reference>
<evidence type="ECO:0000259" key="1">
    <source>
        <dbReference type="Pfam" id="PF00149"/>
    </source>
</evidence>
<dbReference type="SUPFAM" id="SSF56300">
    <property type="entry name" value="Metallo-dependent phosphatases"/>
    <property type="match status" value="1"/>
</dbReference>
<dbReference type="EMBL" id="BSPC01000034">
    <property type="protein sequence ID" value="GLS20725.1"/>
    <property type="molecule type" value="Genomic_DNA"/>
</dbReference>
<feature type="domain" description="Calcineurin-like phosphoesterase" evidence="1">
    <location>
        <begin position="23"/>
        <end position="221"/>
    </location>
</feature>
<dbReference type="Proteomes" id="UP001156882">
    <property type="component" value="Unassembled WGS sequence"/>
</dbReference>
<proteinExistence type="predicted"/>
<dbReference type="Gene3D" id="3.60.21.10">
    <property type="match status" value="1"/>
</dbReference>
<sequence length="266" mass="29520">MLRPMQNRIVPFPIPPRVPAGTSIIAFGDVHGHLDLVEDMLARASARARAKPDRRHIVVSLGDLVDRGPDSRGVVQRLMGEVSGCELHVIRGNHETLLMSFLKGDPDANVWVKWGGLETIGSYGVDIQGANPSSPTDIEALRKEFRAKMIPAHLDFMRTRRLSVTFGDYFFVHAGARPDVPLAQQKEHDLIWIRDEFLPSGQRFEKKIVHGHTPVDEADFRGNRINLDTGACYGGTLTAAIFEDDDARVFASLPARSPAWHPYGTV</sequence>
<name>A0ABQ6CP89_9HYPH</name>
<gene>
    <name evidence="2" type="primary">prp1_2</name>
    <name evidence="2" type="ORF">GCM10007874_37420</name>
</gene>
<dbReference type="Pfam" id="PF00149">
    <property type="entry name" value="Metallophos"/>
    <property type="match status" value="1"/>
</dbReference>
<comment type="caution">
    <text evidence="2">The sequence shown here is derived from an EMBL/GenBank/DDBJ whole genome shotgun (WGS) entry which is preliminary data.</text>
</comment>
<keyword evidence="3" id="KW-1185">Reference proteome</keyword>
<dbReference type="InterPro" id="IPR050126">
    <property type="entry name" value="Ap4A_hydrolase"/>
</dbReference>
<evidence type="ECO:0000313" key="3">
    <source>
        <dbReference type="Proteomes" id="UP001156882"/>
    </source>
</evidence>
<dbReference type="PANTHER" id="PTHR42850:SF4">
    <property type="entry name" value="ZINC-DEPENDENT ENDOPOLYPHOSPHATASE"/>
    <property type="match status" value="1"/>
</dbReference>
<dbReference type="PANTHER" id="PTHR42850">
    <property type="entry name" value="METALLOPHOSPHOESTERASE"/>
    <property type="match status" value="1"/>
</dbReference>
<dbReference type="CDD" id="cd00144">
    <property type="entry name" value="MPP_PPP_family"/>
    <property type="match status" value="1"/>
</dbReference>
<organism evidence="2 3">
    <name type="scientific">Labrys miyagiensis</name>
    <dbReference type="NCBI Taxonomy" id="346912"/>
    <lineage>
        <taxon>Bacteria</taxon>
        <taxon>Pseudomonadati</taxon>
        <taxon>Pseudomonadota</taxon>
        <taxon>Alphaproteobacteria</taxon>
        <taxon>Hyphomicrobiales</taxon>
        <taxon>Xanthobacteraceae</taxon>
        <taxon>Labrys</taxon>
    </lineage>
</organism>